<evidence type="ECO:0000256" key="1">
    <source>
        <dbReference type="SAM" id="SignalP"/>
    </source>
</evidence>
<feature type="chain" id="PRO_5035315175" evidence="1">
    <location>
        <begin position="18"/>
        <end position="105"/>
    </location>
</feature>
<evidence type="ECO:0000313" key="3">
    <source>
        <dbReference type="Proteomes" id="UP000636888"/>
    </source>
</evidence>
<comment type="caution">
    <text evidence="2">The sequence shown here is derived from an EMBL/GenBank/DDBJ whole genome shotgun (WGS) entry which is preliminary data.</text>
</comment>
<protein>
    <submittedName>
        <fullName evidence="2">Uncharacterized protein</fullName>
    </submittedName>
</protein>
<keyword evidence="3" id="KW-1185">Reference proteome</keyword>
<name>A0A8J7JH69_9BACT</name>
<organism evidence="2 3">
    <name type="scientific">Geomesophilobacter sediminis</name>
    <dbReference type="NCBI Taxonomy" id="2798584"/>
    <lineage>
        <taxon>Bacteria</taxon>
        <taxon>Pseudomonadati</taxon>
        <taxon>Thermodesulfobacteriota</taxon>
        <taxon>Desulfuromonadia</taxon>
        <taxon>Geobacterales</taxon>
        <taxon>Geobacteraceae</taxon>
        <taxon>Geomesophilobacter</taxon>
    </lineage>
</organism>
<dbReference type="EMBL" id="JAEMHM010000014">
    <property type="protein sequence ID" value="MBJ6726474.1"/>
    <property type="molecule type" value="Genomic_DNA"/>
</dbReference>
<keyword evidence="1" id="KW-0732">Signal</keyword>
<dbReference type="Proteomes" id="UP000636888">
    <property type="component" value="Unassembled WGS sequence"/>
</dbReference>
<proteinExistence type="predicted"/>
<sequence>MAAALAAILLCAASASADDDLVCNGTITSIQGEGMVARTYRFDVQNVTGSDVQDVLEKCKKIAADRQGKLYRKDASLFFRKNSQVELECRKGVEKLNVRRQITVK</sequence>
<reference evidence="2" key="1">
    <citation type="submission" date="2020-12" db="EMBL/GenBank/DDBJ databases">
        <title>Geomonas sp. Red875, isolated from river sediment.</title>
        <authorList>
            <person name="Xu Z."/>
            <person name="Zhang Z."/>
            <person name="Masuda Y."/>
            <person name="Itoh H."/>
            <person name="Senoo K."/>
        </authorList>
    </citation>
    <scope>NUCLEOTIDE SEQUENCE</scope>
    <source>
        <strain evidence="2">Red875</strain>
    </source>
</reference>
<gene>
    <name evidence="2" type="ORF">JFN93_17320</name>
</gene>
<feature type="signal peptide" evidence="1">
    <location>
        <begin position="1"/>
        <end position="17"/>
    </location>
</feature>
<dbReference type="AlphaFoldDB" id="A0A8J7JH69"/>
<accession>A0A8J7JH69</accession>
<evidence type="ECO:0000313" key="2">
    <source>
        <dbReference type="EMBL" id="MBJ6726474.1"/>
    </source>
</evidence>